<name>A0A7C5QJT6_CALS0</name>
<dbReference type="Pfam" id="PF00953">
    <property type="entry name" value="Glycos_transf_4"/>
    <property type="match status" value="1"/>
</dbReference>
<protein>
    <recommendedName>
        <fullName evidence="9">UDP-N-acetylglucosamine--dolichyl-phosphate N-acetylglucosaminephosphotransferase</fullName>
    </recommendedName>
</protein>
<dbReference type="EMBL" id="DRWN01000047">
    <property type="protein sequence ID" value="HHK68654.1"/>
    <property type="molecule type" value="Genomic_DNA"/>
</dbReference>
<sequence length="329" mass="34587">MVAFADVVAASAAAGFAAAAFLPLSKHVSRKTGCVGLDVHKTPSYPVPKLGGLSIVAGTYFGVGVLSIALNQTAFVAAFYLSTLVAAVIGLFEDFRELNPVLKPLLLTAAGLPVVLAGVYTPTPVIPFVGSTRLTVIYPLLILLGYAVVCNAVNSIDVLNGSMSYTSLCVLIPLSIVSFLEGRIEVLSICIVLAVSLAVFLTQNSFPAKVFAGNVGSLFVGAVLTFIAITGRIEAVAIVALMPQIMNEFHIIYSLRGFKSAKSSSARPVILNSSIIKANVERDAPITLLRMLAADEGVTEKQAVARLTLISLYSAVLSLVTYFFLMKGV</sequence>
<proteinExistence type="predicted"/>
<dbReference type="AlphaFoldDB" id="A0A7C5QJT6"/>
<evidence type="ECO:0000256" key="3">
    <source>
        <dbReference type="ARBA" id="ARBA00022679"/>
    </source>
</evidence>
<keyword evidence="2" id="KW-1003">Cell membrane</keyword>
<evidence type="ECO:0000313" key="8">
    <source>
        <dbReference type="EMBL" id="HHK68654.1"/>
    </source>
</evidence>
<accession>A0A7C5QJT6</accession>
<dbReference type="PANTHER" id="PTHR22926:SF3">
    <property type="entry name" value="UNDECAPRENYL-PHOSPHATE ALPHA-N-ACETYLGLUCOSAMINYL 1-PHOSPHATE TRANSFERASE"/>
    <property type="match status" value="1"/>
</dbReference>
<evidence type="ECO:0000256" key="1">
    <source>
        <dbReference type="ARBA" id="ARBA00004651"/>
    </source>
</evidence>
<feature type="transmembrane region" description="Helical" evidence="7">
    <location>
        <begin position="307"/>
        <end position="325"/>
    </location>
</feature>
<feature type="transmembrane region" description="Helical" evidence="7">
    <location>
        <begin position="187"/>
        <end position="206"/>
    </location>
</feature>
<feature type="transmembrane region" description="Helical" evidence="7">
    <location>
        <begin position="218"/>
        <end position="241"/>
    </location>
</feature>
<evidence type="ECO:0000256" key="4">
    <source>
        <dbReference type="ARBA" id="ARBA00022692"/>
    </source>
</evidence>
<dbReference type="GO" id="GO:0044038">
    <property type="term" value="P:cell wall macromolecule biosynthetic process"/>
    <property type="evidence" value="ECO:0007669"/>
    <property type="project" value="TreeGrafter"/>
</dbReference>
<evidence type="ECO:0000256" key="7">
    <source>
        <dbReference type="SAM" id="Phobius"/>
    </source>
</evidence>
<dbReference type="PANTHER" id="PTHR22926">
    <property type="entry name" value="PHOSPHO-N-ACETYLMURAMOYL-PENTAPEPTIDE-TRANSFERASE"/>
    <property type="match status" value="1"/>
</dbReference>
<keyword evidence="6 7" id="KW-0472">Membrane</keyword>
<evidence type="ECO:0000256" key="5">
    <source>
        <dbReference type="ARBA" id="ARBA00022989"/>
    </source>
</evidence>
<feature type="transmembrane region" description="Helical" evidence="7">
    <location>
        <begin position="162"/>
        <end position="180"/>
    </location>
</feature>
<feature type="transmembrane region" description="Helical" evidence="7">
    <location>
        <begin position="136"/>
        <end position="156"/>
    </location>
</feature>
<keyword evidence="5 7" id="KW-1133">Transmembrane helix</keyword>
<dbReference type="GO" id="GO:0016780">
    <property type="term" value="F:phosphotransferase activity, for other substituted phosphate groups"/>
    <property type="evidence" value="ECO:0007669"/>
    <property type="project" value="InterPro"/>
</dbReference>
<evidence type="ECO:0000256" key="6">
    <source>
        <dbReference type="ARBA" id="ARBA00023136"/>
    </source>
</evidence>
<comment type="subcellular location">
    <subcellularLocation>
        <location evidence="1">Cell membrane</location>
        <topology evidence="1">Multi-pass membrane protein</topology>
    </subcellularLocation>
</comment>
<reference evidence="8" key="1">
    <citation type="journal article" date="2020" name="mSystems">
        <title>Genome- and Community-Level Interaction Insights into Carbon Utilization and Element Cycling Functions of Hydrothermarchaeota in Hydrothermal Sediment.</title>
        <authorList>
            <person name="Zhou Z."/>
            <person name="Liu Y."/>
            <person name="Xu W."/>
            <person name="Pan J."/>
            <person name="Luo Z.H."/>
            <person name="Li M."/>
        </authorList>
    </citation>
    <scope>NUCLEOTIDE SEQUENCE [LARGE SCALE GENOMIC DNA]</scope>
    <source>
        <strain evidence="8">SpSt-1056</strain>
    </source>
</reference>
<dbReference type="InterPro" id="IPR000715">
    <property type="entry name" value="Glycosyl_transferase_4"/>
</dbReference>
<feature type="transmembrane region" description="Helical" evidence="7">
    <location>
        <begin position="50"/>
        <end position="69"/>
    </location>
</feature>
<keyword evidence="4 7" id="KW-0812">Transmembrane</keyword>
<organism evidence="8">
    <name type="scientific">Caldiarchaeum subterraneum</name>
    <dbReference type="NCBI Taxonomy" id="311458"/>
    <lineage>
        <taxon>Archaea</taxon>
        <taxon>Nitrososphaerota</taxon>
        <taxon>Candidatus Caldarchaeales</taxon>
        <taxon>Candidatus Caldarchaeaceae</taxon>
        <taxon>Candidatus Caldarchaeum</taxon>
    </lineage>
</organism>
<dbReference type="GO" id="GO:0005886">
    <property type="term" value="C:plasma membrane"/>
    <property type="evidence" value="ECO:0007669"/>
    <property type="project" value="UniProtKB-SubCell"/>
</dbReference>
<feature type="transmembrane region" description="Helical" evidence="7">
    <location>
        <begin position="104"/>
        <end position="129"/>
    </location>
</feature>
<feature type="transmembrane region" description="Helical" evidence="7">
    <location>
        <begin position="74"/>
        <end position="92"/>
    </location>
</feature>
<gene>
    <name evidence="8" type="ORF">ENM11_05830</name>
</gene>
<keyword evidence="3" id="KW-0808">Transferase</keyword>
<evidence type="ECO:0008006" key="9">
    <source>
        <dbReference type="Google" id="ProtNLM"/>
    </source>
</evidence>
<dbReference type="GO" id="GO:0071555">
    <property type="term" value="P:cell wall organization"/>
    <property type="evidence" value="ECO:0007669"/>
    <property type="project" value="TreeGrafter"/>
</dbReference>
<comment type="caution">
    <text evidence="8">The sequence shown here is derived from an EMBL/GenBank/DDBJ whole genome shotgun (WGS) entry which is preliminary data.</text>
</comment>
<evidence type="ECO:0000256" key="2">
    <source>
        <dbReference type="ARBA" id="ARBA00022475"/>
    </source>
</evidence>